<dbReference type="RefSeq" id="WP_209529302.1">
    <property type="nucleotide sequence ID" value="NZ_JAEEGA010000009.1"/>
</dbReference>
<evidence type="ECO:0000256" key="4">
    <source>
        <dbReference type="ARBA" id="ARBA00052064"/>
    </source>
</evidence>
<dbReference type="EC" id="3.2.1.177" evidence="5"/>
<dbReference type="Pfam" id="PF01055">
    <property type="entry name" value="Glyco_hydro_31_2nd"/>
    <property type="match status" value="1"/>
</dbReference>
<reference evidence="10" key="1">
    <citation type="submission" date="2020-12" db="EMBL/GenBank/DDBJ databases">
        <title>Vagococcus allomyrinae sp. nov. and Enterococcus lavae sp. nov., isolated from the larvae of Allomyrina dichotoma.</title>
        <authorList>
            <person name="Lee S.D."/>
        </authorList>
    </citation>
    <scope>NUCLEOTIDE SEQUENCE</scope>
    <source>
        <strain evidence="10">BWB3-3</strain>
    </source>
</reference>
<feature type="domain" description="Glycoside hydrolase family 31 TIM barrel" evidence="7">
    <location>
        <begin position="273"/>
        <end position="587"/>
    </location>
</feature>
<dbReference type="GO" id="GO:0061634">
    <property type="term" value="F:alpha-D-xyloside xylohydrolase"/>
    <property type="evidence" value="ECO:0007669"/>
    <property type="project" value="UniProtKB-EC"/>
</dbReference>
<dbReference type="GO" id="GO:0005975">
    <property type="term" value="P:carbohydrate metabolic process"/>
    <property type="evidence" value="ECO:0007669"/>
    <property type="project" value="InterPro"/>
</dbReference>
<dbReference type="InterPro" id="IPR025887">
    <property type="entry name" value="Glyco_hydro_31_N_dom"/>
</dbReference>
<dbReference type="InterPro" id="IPR017853">
    <property type="entry name" value="GH"/>
</dbReference>
<evidence type="ECO:0000259" key="8">
    <source>
        <dbReference type="Pfam" id="PF13802"/>
    </source>
</evidence>
<dbReference type="InterPro" id="IPR000322">
    <property type="entry name" value="Glyco_hydro_31_TIM"/>
</dbReference>
<comment type="similarity">
    <text evidence="1 6">Belongs to the glycosyl hydrolase 31 family.</text>
</comment>
<dbReference type="SUPFAM" id="SSF51011">
    <property type="entry name" value="Glycosyl hydrolase domain"/>
    <property type="match status" value="1"/>
</dbReference>
<evidence type="ECO:0000256" key="1">
    <source>
        <dbReference type="ARBA" id="ARBA00007806"/>
    </source>
</evidence>
<dbReference type="CDD" id="cd06593">
    <property type="entry name" value="GH31_xylosidase_YicI"/>
    <property type="match status" value="1"/>
</dbReference>
<keyword evidence="2 6" id="KW-0378">Hydrolase</keyword>
<evidence type="ECO:0000256" key="2">
    <source>
        <dbReference type="ARBA" id="ARBA00022801"/>
    </source>
</evidence>
<sequence length="773" mass="88717">MKFTNGYWLNRSDYQLQHPQSYHSHRQTATKLTVYAPYEKISQRGNTLNTGMTTMELSSPLADVIKVRLTHHDIDQPGPHFELTDSSPAIEISETEETVIFQSGEIQGQISKSGKFNLAFYGNDRLLTESKYGAQAEIQERDPRYFQPGINELYQTQGPHYMREQLSLGVDELLYGLGERFTPLIKNGQSVDSWNEDPGTGSEQAYKNIPFYLSNKGYGILVNHPEKVSFELASENVSRAQFSVEGEVLEYLVIYGPSTKEILMKYTALTGKPALPPAWSFGLWLSTSFTTDYSEATVMSFIDEMQRRELPFEVFHFDTFWMKEFEWCNFEWDDQQFPDPQGMLQRIHDKGVKICLWINPYIGQKSPLFNECRQKGYFLKRADGQVWQWDLWQGGMGIIDFTNPAAKEWYQDHLRRLLAMGVDSFKTDFGERIPDNAVYFDQSDPKKAHNYYSYLYNEAVFEVLEANKGKNEAIVFARSASVGSQKFPVHWGGDNLSVYSSMAESLRGGLSFLLSGFGFWSHDIGGFEENATADIYKRWTQFGLLSTHSRYHGNIEYRVPWNYGEEAVAVTRQFSQLKNKLMPYLYREAVATSKTGVPMMRPIFMEFEEDPTTFYLDKQYFLGSALLVAPIFNETGSVTYYLPKGKWTHLLTSEIKELAQGQWLTETYDYFSLPVFVKENSLIVTGKNEQQAVYDYLDEVTISCYQLTEGEHHSDLVNQKGELCGKVKVVRVGETYRLLAEGITGQATVVVYHHDKIERNRLAADTELSLSIQ</sequence>
<protein>
    <recommendedName>
        <fullName evidence="5">alpha-D-xyloside xylohydrolase</fullName>
        <ecNumber evidence="5">3.2.1.177</ecNumber>
    </recommendedName>
</protein>
<dbReference type="Pfam" id="PF21365">
    <property type="entry name" value="Glyco_hydro_31_3rd"/>
    <property type="match status" value="1"/>
</dbReference>
<dbReference type="AlphaFoldDB" id="A0A940PC64"/>
<evidence type="ECO:0000313" key="11">
    <source>
        <dbReference type="Proteomes" id="UP000674938"/>
    </source>
</evidence>
<dbReference type="PANTHER" id="PTHR43053">
    <property type="entry name" value="GLYCOSIDASE FAMILY 31"/>
    <property type="match status" value="1"/>
</dbReference>
<dbReference type="InterPro" id="IPR011013">
    <property type="entry name" value="Gal_mutarotase_sf_dom"/>
</dbReference>
<dbReference type="EMBL" id="JAEEGA010000009">
    <property type="protein sequence ID" value="MBP1042279.1"/>
    <property type="molecule type" value="Genomic_DNA"/>
</dbReference>
<dbReference type="Gene3D" id="2.60.40.1180">
    <property type="entry name" value="Golgi alpha-mannosidase II"/>
    <property type="match status" value="2"/>
</dbReference>
<evidence type="ECO:0000256" key="3">
    <source>
        <dbReference type="ARBA" id="ARBA00023295"/>
    </source>
</evidence>
<feature type="domain" description="Glycoside hydrolase family 31 N-terminal" evidence="8">
    <location>
        <begin position="55"/>
        <end position="231"/>
    </location>
</feature>
<dbReference type="CDD" id="cd14752">
    <property type="entry name" value="GH31_N"/>
    <property type="match status" value="1"/>
</dbReference>
<comment type="catalytic activity">
    <reaction evidence="4">
        <text>Hydrolysis of terminal, non-reducing alpha-D-xylose residues with release of alpha-D-xylose.</text>
        <dbReference type="EC" id="3.2.1.177"/>
    </reaction>
</comment>
<dbReference type="InterPro" id="IPR050985">
    <property type="entry name" value="Alpha-glycosidase_related"/>
</dbReference>
<proteinExistence type="inferred from homology"/>
<dbReference type="SUPFAM" id="SSF51445">
    <property type="entry name" value="(Trans)glycosidases"/>
    <property type="match status" value="1"/>
</dbReference>
<accession>A0A940PC64</accession>
<dbReference type="PANTHER" id="PTHR43053:SF4">
    <property type="entry name" value="MYOGENESIS-REGULATING GLYCOSIDASE"/>
    <property type="match status" value="1"/>
</dbReference>
<feature type="domain" description="Glycosyl hydrolase family 31 C-terminal" evidence="9">
    <location>
        <begin position="596"/>
        <end position="683"/>
    </location>
</feature>
<dbReference type="Gene3D" id="3.20.20.80">
    <property type="entry name" value="Glycosidases"/>
    <property type="match status" value="1"/>
</dbReference>
<dbReference type="SUPFAM" id="SSF74650">
    <property type="entry name" value="Galactose mutarotase-like"/>
    <property type="match status" value="1"/>
</dbReference>
<keyword evidence="11" id="KW-1185">Reference proteome</keyword>
<organism evidence="10 11">
    <name type="scientific">Vagococcus allomyrinae</name>
    <dbReference type="NCBI Taxonomy" id="2794353"/>
    <lineage>
        <taxon>Bacteria</taxon>
        <taxon>Bacillati</taxon>
        <taxon>Bacillota</taxon>
        <taxon>Bacilli</taxon>
        <taxon>Lactobacillales</taxon>
        <taxon>Enterococcaceae</taxon>
        <taxon>Vagococcus</taxon>
    </lineage>
</organism>
<dbReference type="Proteomes" id="UP000674938">
    <property type="component" value="Unassembled WGS sequence"/>
</dbReference>
<comment type="caution">
    <text evidence="10">The sequence shown here is derived from an EMBL/GenBank/DDBJ whole genome shotgun (WGS) entry which is preliminary data.</text>
</comment>
<evidence type="ECO:0000259" key="9">
    <source>
        <dbReference type="Pfam" id="PF21365"/>
    </source>
</evidence>
<evidence type="ECO:0000313" key="10">
    <source>
        <dbReference type="EMBL" id="MBP1042279.1"/>
    </source>
</evidence>
<evidence type="ECO:0000256" key="5">
    <source>
        <dbReference type="ARBA" id="ARBA00066962"/>
    </source>
</evidence>
<name>A0A940PC64_9ENTE</name>
<dbReference type="Pfam" id="PF13802">
    <property type="entry name" value="Gal_mutarotas_2"/>
    <property type="match status" value="1"/>
</dbReference>
<dbReference type="NCBIfam" id="NF007940">
    <property type="entry name" value="PRK10658.1"/>
    <property type="match status" value="1"/>
</dbReference>
<dbReference type="FunFam" id="3.20.20.80:FF:000053">
    <property type="entry name" value="Alpha-xylosidase YicI"/>
    <property type="match status" value="1"/>
</dbReference>
<dbReference type="SUPFAM" id="SSF117125">
    <property type="entry name" value="Putative glucosidase YicI, C-terminal domain"/>
    <property type="match status" value="1"/>
</dbReference>
<gene>
    <name evidence="10" type="primary">yicI</name>
    <name evidence="10" type="ORF">I6N95_14765</name>
</gene>
<evidence type="ECO:0000256" key="6">
    <source>
        <dbReference type="RuleBase" id="RU361185"/>
    </source>
</evidence>
<dbReference type="GO" id="GO:0030246">
    <property type="term" value="F:carbohydrate binding"/>
    <property type="evidence" value="ECO:0007669"/>
    <property type="project" value="InterPro"/>
</dbReference>
<dbReference type="InterPro" id="IPR048395">
    <property type="entry name" value="Glyco_hydro_31_C"/>
</dbReference>
<dbReference type="InterPro" id="IPR013780">
    <property type="entry name" value="Glyco_hydro_b"/>
</dbReference>
<evidence type="ECO:0000259" key="7">
    <source>
        <dbReference type="Pfam" id="PF01055"/>
    </source>
</evidence>
<keyword evidence="3 6" id="KW-0326">Glycosidase</keyword>
<dbReference type="Gene3D" id="2.60.40.1760">
    <property type="entry name" value="glycosyl hydrolase (family 31)"/>
    <property type="match status" value="1"/>
</dbReference>